<comment type="caution">
    <text evidence="3">The sequence shown here is derived from an EMBL/GenBank/DDBJ whole genome shotgun (WGS) entry which is preliminary data.</text>
</comment>
<evidence type="ECO:0008006" key="5">
    <source>
        <dbReference type="Google" id="ProtNLM"/>
    </source>
</evidence>
<dbReference type="EMBL" id="JAAGOA010000008">
    <property type="protein sequence ID" value="NEE01170.1"/>
    <property type="molecule type" value="Genomic_DNA"/>
</dbReference>
<dbReference type="AlphaFoldDB" id="A0A6L9SAZ7"/>
<evidence type="ECO:0000256" key="1">
    <source>
        <dbReference type="SAM" id="MobiDB-lite"/>
    </source>
</evidence>
<sequence>MTPRMHLPFALAGIAAVVLAACTSDDDGDPIAEPTETTGEPTTPPLTSPPTPSPEERAAEDIKSVFNELIAAWDDARMNTSDYASENPTWATELVLDWPADMGAQDDLASWLGAWGRSDIEQVGETVIATHEISDVELSDDGEPVSATSRACLDMTELKAVDYDGNPYEPPSEPAQYQSWDMTWNYLPPEPGWTLLEIDLTLNEPCSP</sequence>
<feature type="signal peptide" evidence="2">
    <location>
        <begin position="1"/>
        <end position="20"/>
    </location>
</feature>
<evidence type="ECO:0000256" key="2">
    <source>
        <dbReference type="SAM" id="SignalP"/>
    </source>
</evidence>
<evidence type="ECO:0000313" key="3">
    <source>
        <dbReference type="EMBL" id="NEE01170.1"/>
    </source>
</evidence>
<evidence type="ECO:0000313" key="4">
    <source>
        <dbReference type="Proteomes" id="UP000475214"/>
    </source>
</evidence>
<feature type="chain" id="PRO_5026991497" description="Nuclear transport factor 2 family protein" evidence="2">
    <location>
        <begin position="21"/>
        <end position="208"/>
    </location>
</feature>
<accession>A0A6L9SAZ7</accession>
<name>A0A6L9SAZ7_9ACTN</name>
<feature type="compositionally biased region" description="Pro residues" evidence="1">
    <location>
        <begin position="42"/>
        <end position="53"/>
    </location>
</feature>
<keyword evidence="4" id="KW-1185">Reference proteome</keyword>
<gene>
    <name evidence="3" type="ORF">G1H10_13435</name>
</gene>
<feature type="region of interest" description="Disordered" evidence="1">
    <location>
        <begin position="24"/>
        <end position="59"/>
    </location>
</feature>
<dbReference type="RefSeq" id="WP_163738278.1">
    <property type="nucleotide sequence ID" value="NZ_JAAGOA010000008.1"/>
</dbReference>
<dbReference type="Proteomes" id="UP000475214">
    <property type="component" value="Unassembled WGS sequence"/>
</dbReference>
<reference evidence="3 4" key="1">
    <citation type="submission" date="2020-02" db="EMBL/GenBank/DDBJ databases">
        <authorList>
            <person name="Li X.-J."/>
            <person name="Han X.-M."/>
        </authorList>
    </citation>
    <scope>NUCLEOTIDE SEQUENCE [LARGE SCALE GENOMIC DNA]</scope>
    <source>
        <strain evidence="3 4">CCTCC AB 2017055</strain>
    </source>
</reference>
<organism evidence="3 4">
    <name type="scientific">Phytoactinopolyspora halotolerans</name>
    <dbReference type="NCBI Taxonomy" id="1981512"/>
    <lineage>
        <taxon>Bacteria</taxon>
        <taxon>Bacillati</taxon>
        <taxon>Actinomycetota</taxon>
        <taxon>Actinomycetes</taxon>
        <taxon>Jiangellales</taxon>
        <taxon>Jiangellaceae</taxon>
        <taxon>Phytoactinopolyspora</taxon>
    </lineage>
</organism>
<protein>
    <recommendedName>
        <fullName evidence="5">Nuclear transport factor 2 family protein</fullName>
    </recommendedName>
</protein>
<dbReference type="PROSITE" id="PS51257">
    <property type="entry name" value="PROKAR_LIPOPROTEIN"/>
    <property type="match status" value="1"/>
</dbReference>
<proteinExistence type="predicted"/>
<keyword evidence="2" id="KW-0732">Signal</keyword>